<evidence type="ECO:0000313" key="3">
    <source>
        <dbReference type="Proteomes" id="UP001181313"/>
    </source>
</evidence>
<reference evidence="2" key="1">
    <citation type="submission" date="2024-05" db="EMBL/GenBank/DDBJ databases">
        <title>30 novel species of actinomycetes from the DSMZ collection.</title>
        <authorList>
            <person name="Nouioui I."/>
        </authorList>
    </citation>
    <scope>NUCLEOTIDE SEQUENCE</scope>
    <source>
        <strain evidence="2">DSM 41972</strain>
    </source>
</reference>
<organism evidence="2 3">
    <name type="scientific">Streptomyces althioticus subsp. attaecolombicae</name>
    <dbReference type="NCBI Taxonomy" id="3075534"/>
    <lineage>
        <taxon>Bacteria</taxon>
        <taxon>Bacillati</taxon>
        <taxon>Actinomycetota</taxon>
        <taxon>Actinomycetes</taxon>
        <taxon>Kitasatosporales</taxon>
        <taxon>Streptomycetaceae</taxon>
        <taxon>Streptomyces</taxon>
        <taxon>Streptomyces althioticus group</taxon>
    </lineage>
</organism>
<evidence type="ECO:0000313" key="2">
    <source>
        <dbReference type="EMBL" id="MDT3724590.1"/>
    </source>
</evidence>
<proteinExistence type="predicted"/>
<dbReference type="EMBL" id="JAVSGH010000006">
    <property type="protein sequence ID" value="MDT3724590.1"/>
    <property type="molecule type" value="Genomic_DNA"/>
</dbReference>
<keyword evidence="3" id="KW-1185">Reference proteome</keyword>
<name>A0ABU3HV73_9ACTN</name>
<comment type="caution">
    <text evidence="2">The sequence shown here is derived from an EMBL/GenBank/DDBJ whole genome shotgun (WGS) entry which is preliminary data.</text>
</comment>
<dbReference type="RefSeq" id="WP_337674343.1">
    <property type="nucleotide sequence ID" value="NZ_JAVSGH010000006.1"/>
</dbReference>
<evidence type="ECO:0000256" key="1">
    <source>
        <dbReference type="SAM" id="MobiDB-lite"/>
    </source>
</evidence>
<accession>A0ABU3HV73</accession>
<sequence length="41" mass="4373">MSAERLPVAEPAEVRRAAGELAKAGAAVRDAERNVTQEVPR</sequence>
<dbReference type="Proteomes" id="UP001181313">
    <property type="component" value="Unassembled WGS sequence"/>
</dbReference>
<feature type="compositionally biased region" description="Basic and acidic residues" evidence="1">
    <location>
        <begin position="29"/>
        <end position="41"/>
    </location>
</feature>
<feature type="region of interest" description="Disordered" evidence="1">
    <location>
        <begin position="20"/>
        <end position="41"/>
    </location>
</feature>
<gene>
    <name evidence="2" type="ORF">ROS62_06700</name>
</gene>
<protein>
    <submittedName>
        <fullName evidence="2">Uncharacterized protein</fullName>
    </submittedName>
</protein>